<feature type="transmembrane region" description="Helical" evidence="8">
    <location>
        <begin position="293"/>
        <end position="311"/>
    </location>
</feature>
<feature type="transmembrane region" description="Helical" evidence="8">
    <location>
        <begin position="237"/>
        <end position="256"/>
    </location>
</feature>
<evidence type="ECO:0000256" key="2">
    <source>
        <dbReference type="ARBA" id="ARBA00022448"/>
    </source>
</evidence>
<dbReference type="Gene3D" id="1.20.1250.20">
    <property type="entry name" value="MFS general substrate transporter like domains"/>
    <property type="match status" value="2"/>
</dbReference>
<keyword evidence="5 8" id="KW-0812">Transmembrane</keyword>
<feature type="transmembrane region" description="Helical" evidence="8">
    <location>
        <begin position="38"/>
        <end position="59"/>
    </location>
</feature>
<feature type="transmembrane region" description="Helical" evidence="8">
    <location>
        <begin position="129"/>
        <end position="148"/>
    </location>
</feature>
<evidence type="ECO:0000256" key="3">
    <source>
        <dbReference type="ARBA" id="ARBA00022475"/>
    </source>
</evidence>
<keyword evidence="3" id="KW-1003">Cell membrane</keyword>
<dbReference type="EMBL" id="JBHTJZ010000012">
    <property type="protein sequence ID" value="MFD0960123.1"/>
    <property type="molecule type" value="Genomic_DNA"/>
</dbReference>
<evidence type="ECO:0000256" key="1">
    <source>
        <dbReference type="ARBA" id="ARBA00004429"/>
    </source>
</evidence>
<evidence type="ECO:0000256" key="8">
    <source>
        <dbReference type="SAM" id="Phobius"/>
    </source>
</evidence>
<evidence type="ECO:0000256" key="5">
    <source>
        <dbReference type="ARBA" id="ARBA00022692"/>
    </source>
</evidence>
<sequence>MKFAFIKGFNFFVYGAISVYSTFFALYLQGLGWSMVEIGALLAGGPVVSIVANPLWGYLSDRTRNLRLILIIMLSGAMMMLSVVFATESPTVIYCFMLFFFFFQMPLFSQSNSLILNSIEGTSHNFGAFRLWGSLGWAVLAVMSGPIIDLVGIGKLWVLVLAMMLMSILFALGLPRGNVADTRLGGGPMKSSSFRSVFSNGFFLLFLFLGLVLSIPNAMNQTFISIYIAELGGNANMMGWAAFLSSVFEIPVFLLLDKYLKRSKATMMLCLVGASLLFAVRWGLMAATNSASGVLAVQVMHCITFGGFYYIGTRMTAMLVPSQYRASGQALYALIYGGMSGIIAGVFGGWLFQEHGARAMYSVGVGLALAGIVGYLLMYRLVLRREAAEASG</sequence>
<evidence type="ECO:0000313" key="10">
    <source>
        <dbReference type="EMBL" id="MFD0960123.1"/>
    </source>
</evidence>
<keyword evidence="2" id="KW-0813">Transport</keyword>
<organism evidence="10 11">
    <name type="scientific">Paenibacillus chungangensis</name>
    <dbReference type="NCBI Taxonomy" id="696535"/>
    <lineage>
        <taxon>Bacteria</taxon>
        <taxon>Bacillati</taxon>
        <taxon>Bacillota</taxon>
        <taxon>Bacilli</taxon>
        <taxon>Bacillales</taxon>
        <taxon>Paenibacillaceae</taxon>
        <taxon>Paenibacillus</taxon>
    </lineage>
</organism>
<gene>
    <name evidence="10" type="ORF">ACFQ2I_12025</name>
</gene>
<dbReference type="Pfam" id="PF12832">
    <property type="entry name" value="MFS_1_like"/>
    <property type="match status" value="1"/>
</dbReference>
<comment type="subcellular location">
    <subcellularLocation>
        <location evidence="1">Cell inner membrane</location>
        <topology evidence="1">Multi-pass membrane protein</topology>
    </subcellularLocation>
</comment>
<evidence type="ECO:0000256" key="4">
    <source>
        <dbReference type="ARBA" id="ARBA00022519"/>
    </source>
</evidence>
<feature type="transmembrane region" description="Helical" evidence="8">
    <location>
        <begin position="268"/>
        <end position="287"/>
    </location>
</feature>
<feature type="transmembrane region" description="Helical" evidence="8">
    <location>
        <begin position="154"/>
        <end position="175"/>
    </location>
</feature>
<dbReference type="RefSeq" id="WP_377564466.1">
    <property type="nucleotide sequence ID" value="NZ_JBHTJZ010000012.1"/>
</dbReference>
<keyword evidence="4" id="KW-0997">Cell inner membrane</keyword>
<keyword evidence="6 8" id="KW-1133">Transmembrane helix</keyword>
<keyword evidence="11" id="KW-1185">Reference proteome</keyword>
<evidence type="ECO:0000256" key="7">
    <source>
        <dbReference type="ARBA" id="ARBA00023136"/>
    </source>
</evidence>
<keyword evidence="7 8" id="KW-0472">Membrane</keyword>
<evidence type="ECO:0000313" key="11">
    <source>
        <dbReference type="Proteomes" id="UP001596989"/>
    </source>
</evidence>
<protein>
    <submittedName>
        <fullName evidence="10">MFS transporter</fullName>
    </submittedName>
</protein>
<feature type="transmembrane region" description="Helical" evidence="8">
    <location>
        <begin position="359"/>
        <end position="378"/>
    </location>
</feature>
<evidence type="ECO:0000259" key="9">
    <source>
        <dbReference type="Pfam" id="PF12832"/>
    </source>
</evidence>
<feature type="transmembrane region" description="Helical" evidence="8">
    <location>
        <begin position="196"/>
        <end position="217"/>
    </location>
</feature>
<feature type="domain" description="Major facilitator superfamily associated" evidence="9">
    <location>
        <begin position="6"/>
        <end position="362"/>
    </location>
</feature>
<dbReference type="SUPFAM" id="SSF103473">
    <property type="entry name" value="MFS general substrate transporter"/>
    <property type="match status" value="2"/>
</dbReference>
<proteinExistence type="predicted"/>
<dbReference type="InterPro" id="IPR024989">
    <property type="entry name" value="MFS_assoc_dom"/>
</dbReference>
<feature type="transmembrane region" description="Helical" evidence="8">
    <location>
        <begin position="66"/>
        <end position="85"/>
    </location>
</feature>
<evidence type="ECO:0000256" key="6">
    <source>
        <dbReference type="ARBA" id="ARBA00022989"/>
    </source>
</evidence>
<reference evidence="11" key="1">
    <citation type="journal article" date="2019" name="Int. J. Syst. Evol. Microbiol.">
        <title>The Global Catalogue of Microorganisms (GCM) 10K type strain sequencing project: providing services to taxonomists for standard genome sequencing and annotation.</title>
        <authorList>
            <consortium name="The Broad Institute Genomics Platform"/>
            <consortium name="The Broad Institute Genome Sequencing Center for Infectious Disease"/>
            <person name="Wu L."/>
            <person name="Ma J."/>
        </authorList>
    </citation>
    <scope>NUCLEOTIDE SEQUENCE [LARGE SCALE GENOMIC DNA]</scope>
    <source>
        <strain evidence="11">CCUG 59129</strain>
    </source>
</reference>
<feature type="transmembrane region" description="Helical" evidence="8">
    <location>
        <begin position="91"/>
        <end position="108"/>
    </location>
</feature>
<dbReference type="Proteomes" id="UP001596989">
    <property type="component" value="Unassembled WGS sequence"/>
</dbReference>
<comment type="caution">
    <text evidence="10">The sequence shown here is derived from an EMBL/GenBank/DDBJ whole genome shotgun (WGS) entry which is preliminary data.</text>
</comment>
<dbReference type="PANTHER" id="PTHR23522">
    <property type="entry name" value="BLL5896 PROTEIN"/>
    <property type="match status" value="1"/>
</dbReference>
<dbReference type="InterPro" id="IPR036259">
    <property type="entry name" value="MFS_trans_sf"/>
</dbReference>
<name>A0ABW3HRD1_9BACL</name>
<feature type="transmembrane region" description="Helical" evidence="8">
    <location>
        <begin position="12"/>
        <end position="32"/>
    </location>
</feature>
<accession>A0ABW3HRD1</accession>
<feature type="transmembrane region" description="Helical" evidence="8">
    <location>
        <begin position="331"/>
        <end position="353"/>
    </location>
</feature>
<dbReference type="PANTHER" id="PTHR23522:SF10">
    <property type="entry name" value="3-PHENYLPROPIONIC ACID TRANSPORTER-RELATED"/>
    <property type="match status" value="1"/>
</dbReference>